<dbReference type="AlphaFoldDB" id="R0FAQ2"/>
<dbReference type="PANTHER" id="PTHR24414">
    <property type="entry name" value="F-BOX/KELCH-REPEAT PROTEIN SKIP4"/>
    <property type="match status" value="1"/>
</dbReference>
<dbReference type="InterPro" id="IPR036047">
    <property type="entry name" value="F-box-like_dom_sf"/>
</dbReference>
<evidence type="ECO:0000259" key="2">
    <source>
        <dbReference type="Pfam" id="PF25210"/>
    </source>
</evidence>
<sequence>VPSDSRRRKKTSPELSGLSLLPDEIALRCLARVSRVDHAALSLVSKSHHSLLASPELFYLRWEMGCTNAYLYVCMRVFPNRTPSWFILSPNRRLKPIPSNPYQPPHSSSFVVVESGIYVIGGLTKDRIRTSDVSFLDCYSHTWHRFKSMNMPRASALASSVDGKIYVFGGSKNYDTSAEVFDPKTQTWTPHFRSNQSWDIDTPHNNDIPDHVVMVIERKQDSPLYEEYGSFYFLASDEIGSKTDWCIIEKQVYYRSTRGKILWCELDELRDWKEVKAGNIVIFWISESLDLWSAEIYVERREGGETWGKIKWSNVVFKVDPFSNPSYGVKILYCASVFV</sequence>
<dbReference type="SUPFAM" id="SSF117281">
    <property type="entry name" value="Kelch motif"/>
    <property type="match status" value="1"/>
</dbReference>
<feature type="domain" description="FKB95-like N-terminal Kelch" evidence="2">
    <location>
        <begin position="89"/>
        <end position="276"/>
    </location>
</feature>
<keyword evidence="4" id="KW-1185">Reference proteome</keyword>
<dbReference type="EMBL" id="KB870811">
    <property type="protein sequence ID" value="EOA18816.1"/>
    <property type="molecule type" value="Genomic_DNA"/>
</dbReference>
<dbReference type="InterPro" id="IPR006652">
    <property type="entry name" value="Kelch_1"/>
</dbReference>
<proteinExistence type="predicted"/>
<dbReference type="InterPro" id="IPR015915">
    <property type="entry name" value="Kelch-typ_b-propeller"/>
</dbReference>
<dbReference type="Proteomes" id="UP000029121">
    <property type="component" value="Unassembled WGS sequence"/>
</dbReference>
<feature type="domain" description="F-box" evidence="1">
    <location>
        <begin position="18"/>
        <end position="58"/>
    </location>
</feature>
<feature type="non-terminal residue" evidence="3">
    <location>
        <position position="1"/>
    </location>
</feature>
<protein>
    <submittedName>
        <fullName evidence="3">Uncharacterized protein</fullName>
    </submittedName>
</protein>
<evidence type="ECO:0000313" key="4">
    <source>
        <dbReference type="Proteomes" id="UP000029121"/>
    </source>
</evidence>
<dbReference type="SMART" id="SM00612">
    <property type="entry name" value="Kelch"/>
    <property type="match status" value="2"/>
</dbReference>
<organism evidence="3 4">
    <name type="scientific">Capsella rubella</name>
    <dbReference type="NCBI Taxonomy" id="81985"/>
    <lineage>
        <taxon>Eukaryota</taxon>
        <taxon>Viridiplantae</taxon>
        <taxon>Streptophyta</taxon>
        <taxon>Embryophyta</taxon>
        <taxon>Tracheophyta</taxon>
        <taxon>Spermatophyta</taxon>
        <taxon>Magnoliopsida</taxon>
        <taxon>eudicotyledons</taxon>
        <taxon>Gunneridae</taxon>
        <taxon>Pentapetalae</taxon>
        <taxon>rosids</taxon>
        <taxon>malvids</taxon>
        <taxon>Brassicales</taxon>
        <taxon>Brassicaceae</taxon>
        <taxon>Camelineae</taxon>
        <taxon>Capsella</taxon>
    </lineage>
</organism>
<dbReference type="InterPro" id="IPR057499">
    <property type="entry name" value="Kelch_FKB95"/>
</dbReference>
<dbReference type="eggNOG" id="KOG1072">
    <property type="taxonomic scope" value="Eukaryota"/>
</dbReference>
<name>R0FAQ2_9BRAS</name>
<gene>
    <name evidence="3" type="ORF">CARUB_v10007429mg</name>
</gene>
<dbReference type="Pfam" id="PF25210">
    <property type="entry name" value="Kelch_FKB95"/>
    <property type="match status" value="1"/>
</dbReference>
<evidence type="ECO:0000313" key="3">
    <source>
        <dbReference type="EMBL" id="EOA18816.1"/>
    </source>
</evidence>
<dbReference type="PANTHER" id="PTHR24414:SF172">
    <property type="entry name" value="F-BOX DOMAIN-CONTAINING PROTEIN"/>
    <property type="match status" value="1"/>
</dbReference>
<dbReference type="Pfam" id="PF00646">
    <property type="entry name" value="F-box"/>
    <property type="match status" value="1"/>
</dbReference>
<reference evidence="4" key="1">
    <citation type="journal article" date="2013" name="Nat. Genet.">
        <title>The Capsella rubella genome and the genomic consequences of rapid mating system evolution.</title>
        <authorList>
            <person name="Slotte T."/>
            <person name="Hazzouri K.M."/>
            <person name="Agren J.A."/>
            <person name="Koenig D."/>
            <person name="Maumus F."/>
            <person name="Guo Y.L."/>
            <person name="Steige K."/>
            <person name="Platts A.E."/>
            <person name="Escobar J.S."/>
            <person name="Newman L.K."/>
            <person name="Wang W."/>
            <person name="Mandakova T."/>
            <person name="Vello E."/>
            <person name="Smith L.M."/>
            <person name="Henz S.R."/>
            <person name="Steffen J."/>
            <person name="Takuno S."/>
            <person name="Brandvain Y."/>
            <person name="Coop G."/>
            <person name="Andolfatto P."/>
            <person name="Hu T.T."/>
            <person name="Blanchette M."/>
            <person name="Clark R.M."/>
            <person name="Quesneville H."/>
            <person name="Nordborg M."/>
            <person name="Gaut B.S."/>
            <person name="Lysak M.A."/>
            <person name="Jenkins J."/>
            <person name="Grimwood J."/>
            <person name="Chapman J."/>
            <person name="Prochnik S."/>
            <person name="Shu S."/>
            <person name="Rokhsar D."/>
            <person name="Schmutz J."/>
            <person name="Weigel D."/>
            <person name="Wright S.I."/>
        </authorList>
    </citation>
    <scope>NUCLEOTIDE SEQUENCE [LARGE SCALE GENOMIC DNA]</scope>
    <source>
        <strain evidence="4">cv. Monte Gargano</strain>
    </source>
</reference>
<dbReference type="InterPro" id="IPR050354">
    <property type="entry name" value="F-box/kelch-repeat_ARATH"/>
</dbReference>
<accession>R0FAQ2</accession>
<dbReference type="Gene3D" id="2.120.10.80">
    <property type="entry name" value="Kelch-type beta propeller"/>
    <property type="match status" value="1"/>
</dbReference>
<dbReference type="CDD" id="cd22152">
    <property type="entry name" value="F-box_AtAFR-like"/>
    <property type="match status" value="1"/>
</dbReference>
<evidence type="ECO:0000259" key="1">
    <source>
        <dbReference type="Pfam" id="PF00646"/>
    </source>
</evidence>
<dbReference type="InterPro" id="IPR001810">
    <property type="entry name" value="F-box_dom"/>
</dbReference>
<dbReference type="SUPFAM" id="SSF81383">
    <property type="entry name" value="F-box domain"/>
    <property type="match status" value="1"/>
</dbReference>